<organism evidence="7 8">
    <name type="scientific">Borborobacter arsenicus</name>
    <dbReference type="NCBI Taxonomy" id="1851146"/>
    <lineage>
        <taxon>Bacteria</taxon>
        <taxon>Pseudomonadati</taxon>
        <taxon>Pseudomonadota</taxon>
        <taxon>Alphaproteobacteria</taxon>
        <taxon>Hyphomicrobiales</taxon>
        <taxon>Phyllobacteriaceae</taxon>
        <taxon>Borborobacter</taxon>
    </lineage>
</organism>
<accession>A0A432V7D0</accession>
<dbReference type="RefSeq" id="WP_128626855.1">
    <property type="nucleotide sequence ID" value="NZ_RKST01000008.1"/>
</dbReference>
<evidence type="ECO:0000313" key="8">
    <source>
        <dbReference type="Proteomes" id="UP000281647"/>
    </source>
</evidence>
<evidence type="ECO:0000259" key="6">
    <source>
        <dbReference type="Pfam" id="PF02900"/>
    </source>
</evidence>
<keyword evidence="8" id="KW-1185">Reference proteome</keyword>
<protein>
    <submittedName>
        <fullName evidence="7">Dioxygenase</fullName>
    </submittedName>
</protein>
<dbReference type="EMBL" id="RKST01000008">
    <property type="protein sequence ID" value="RUM97983.1"/>
    <property type="molecule type" value="Genomic_DNA"/>
</dbReference>
<keyword evidence="7" id="KW-0223">Dioxygenase</keyword>
<feature type="domain" description="Extradiol ring-cleavage dioxygenase class III enzyme subunit B" evidence="6">
    <location>
        <begin position="26"/>
        <end position="244"/>
    </location>
</feature>
<dbReference type="GO" id="GO:0008270">
    <property type="term" value="F:zinc ion binding"/>
    <property type="evidence" value="ECO:0007669"/>
    <property type="project" value="InterPro"/>
</dbReference>
<dbReference type="InterPro" id="IPR014436">
    <property type="entry name" value="Extradiol_dOase_DODA"/>
</dbReference>
<keyword evidence="3" id="KW-0479">Metal-binding</keyword>
<dbReference type="Gene3D" id="3.40.830.10">
    <property type="entry name" value="LigB-like"/>
    <property type="match status" value="1"/>
</dbReference>
<comment type="caution">
    <text evidence="7">The sequence shown here is derived from an EMBL/GenBank/DDBJ whole genome shotgun (WGS) entry which is preliminary data.</text>
</comment>
<dbReference type="PIRSF" id="PIRSF006157">
    <property type="entry name" value="Doxgns_DODA"/>
    <property type="match status" value="1"/>
</dbReference>
<comment type="cofactor">
    <cofactor evidence="1">
        <name>Zn(2+)</name>
        <dbReference type="ChEBI" id="CHEBI:29105"/>
    </cofactor>
</comment>
<gene>
    <name evidence="7" type="ORF">EET67_10240</name>
</gene>
<name>A0A432V7D0_9HYPH</name>
<dbReference type="PANTHER" id="PTHR30096">
    <property type="entry name" value="4,5-DOPA DIOXYGENASE EXTRADIOL-LIKE PROTEIN"/>
    <property type="match status" value="1"/>
</dbReference>
<reference evidence="7 8" key="1">
    <citation type="submission" date="2018-11" db="EMBL/GenBank/DDBJ databases">
        <title>Pseudaminobacter arsenicus sp. nov., an arsenic-resistant bacterium isolated from arsenic-rich aquifers.</title>
        <authorList>
            <person name="Mu Y."/>
        </authorList>
    </citation>
    <scope>NUCLEOTIDE SEQUENCE [LARGE SCALE GENOMIC DNA]</scope>
    <source>
        <strain evidence="7 8">CB3</strain>
    </source>
</reference>
<dbReference type="OrthoDB" id="9790889at2"/>
<comment type="similarity">
    <text evidence="2">Belongs to the DODA-type extradiol aromatic ring-opening dioxygenase family.</text>
</comment>
<evidence type="ECO:0000256" key="3">
    <source>
        <dbReference type="ARBA" id="ARBA00022723"/>
    </source>
</evidence>
<sequence length="265" mass="29254">MTQMPTLFISHGGPNIVLSDTPARHYIESISSLMPRPKAIVIVSAHFETNGVAVVFDPKPEMIYDFGGFAPELYQMVYPAQGNPALAAQVFGLLQDAGLEPQRVEKRGYDHGTWTPMLLAFPAADIPIVQVSIDPSRDAAWHYSLGQALSGLRDEGVLLIGSGHITHNLRAYFSIMRQGTRPDPALSGQVSAFTEWFAEKFAENDTKLLLNWKKLAPFPDENHPSDEHLMPIFFAYGAAGASPLAKRVHDSKDHGFFANDSYLFQ</sequence>
<dbReference type="AlphaFoldDB" id="A0A432V7D0"/>
<evidence type="ECO:0000256" key="2">
    <source>
        <dbReference type="ARBA" id="ARBA00007581"/>
    </source>
</evidence>
<dbReference type="Pfam" id="PF02900">
    <property type="entry name" value="LigB"/>
    <property type="match status" value="1"/>
</dbReference>
<evidence type="ECO:0000256" key="5">
    <source>
        <dbReference type="ARBA" id="ARBA00023002"/>
    </source>
</evidence>
<dbReference type="SUPFAM" id="SSF53213">
    <property type="entry name" value="LigB-like"/>
    <property type="match status" value="1"/>
</dbReference>
<dbReference type="GO" id="GO:0016702">
    <property type="term" value="F:oxidoreductase activity, acting on single donors with incorporation of molecular oxygen, incorporation of two atoms of oxygen"/>
    <property type="evidence" value="ECO:0007669"/>
    <property type="project" value="UniProtKB-ARBA"/>
</dbReference>
<evidence type="ECO:0000256" key="4">
    <source>
        <dbReference type="ARBA" id="ARBA00022833"/>
    </source>
</evidence>
<evidence type="ECO:0000256" key="1">
    <source>
        <dbReference type="ARBA" id="ARBA00001947"/>
    </source>
</evidence>
<dbReference type="Proteomes" id="UP000281647">
    <property type="component" value="Unassembled WGS sequence"/>
</dbReference>
<dbReference type="PANTHER" id="PTHR30096:SF0">
    <property type="entry name" value="4,5-DOPA DIOXYGENASE EXTRADIOL-LIKE PROTEIN"/>
    <property type="match status" value="1"/>
</dbReference>
<dbReference type="InterPro" id="IPR004183">
    <property type="entry name" value="Xdiol_dOase_suB"/>
</dbReference>
<dbReference type="GO" id="GO:0008198">
    <property type="term" value="F:ferrous iron binding"/>
    <property type="evidence" value="ECO:0007669"/>
    <property type="project" value="InterPro"/>
</dbReference>
<dbReference type="CDD" id="cd07363">
    <property type="entry name" value="45_DOPA_Dioxygenase"/>
    <property type="match status" value="1"/>
</dbReference>
<keyword evidence="5" id="KW-0560">Oxidoreductase</keyword>
<keyword evidence="4" id="KW-0862">Zinc</keyword>
<evidence type="ECO:0000313" key="7">
    <source>
        <dbReference type="EMBL" id="RUM97983.1"/>
    </source>
</evidence>
<proteinExistence type="inferred from homology"/>